<feature type="binding site" evidence="4">
    <location>
        <position position="297"/>
    </location>
    <ligand>
        <name>Mn(2+)</name>
        <dbReference type="ChEBI" id="CHEBI:29035"/>
        <label>2</label>
    </ligand>
</feature>
<dbReference type="InterPro" id="IPR017850">
    <property type="entry name" value="Alkaline_phosphatase_core_sf"/>
</dbReference>
<dbReference type="InterPro" id="IPR021710">
    <property type="entry name" value="DUF3293"/>
</dbReference>
<dbReference type="PANTHER" id="PTHR21110">
    <property type="entry name" value="PHOSPHOPENTOMUTASE"/>
    <property type="match status" value="1"/>
</dbReference>
<sequence length="506" mass="55291">MARRALLIVLDSVGCGGAPDAAVYGDAGADTLGHLFEHLPGLELPHLASIGLYEALKRTHRAFPLSTPMLRSHASYGILTERSTGKDSTTGHWELMGAVLTRPFATFPQFPQDLVREIEQRGGAKFIGNVAASGTEILKSLGGEHVSTGKPILYTSADSVLQIAAHEDPTIFGLERLLSLCRVAREVLDERGVRVGRVIARPFLGDSPATFHRTANRHDYSLQPPVTTLNRLQNVGVQTIGIGKIEDLFAGAGLDVSRPTVSNADGMTTIARLWAEQRDQPHFIFANLIDFDSVYGHRRDPEGYARALREFDDWLGQFIGHVGPNDLLIVTGDHGNDPYHRGTDHTREQVPLMVLNGEAPADGTFKDVATLVERHLFPVPPEYFQTVFRAEAPVGGWPDTFAVVTAFNPRRNPQASAEENAHADLELHRELSARGLQPFRVTGASPDLLHQEPGWGFDTAGLAMAAEFAARFDQVAFFHIDHGGIFIHPDGSGTRWPAGTWQARLV</sequence>
<proteinExistence type="inferred from homology"/>
<comment type="function">
    <text evidence="4">Isomerase that catalyzes the conversion of deoxy-ribose 1-phosphate (dRib-1-P) and ribose 1-phosphate (Rib-1-P) to deoxy-ribose 5-phosphate (dRib-5-P) and ribose 5-phosphate (Rib-5-P), respectively.</text>
</comment>
<dbReference type="CDD" id="cd16009">
    <property type="entry name" value="PPM"/>
    <property type="match status" value="1"/>
</dbReference>
<dbReference type="SUPFAM" id="SSF53649">
    <property type="entry name" value="Alkaline phosphatase-like"/>
    <property type="match status" value="1"/>
</dbReference>
<dbReference type="KEGG" id="lamb:KBB96_11695"/>
<feature type="binding site" evidence="4">
    <location>
        <position position="11"/>
    </location>
    <ligand>
        <name>Mn(2+)</name>
        <dbReference type="ChEBI" id="CHEBI:29035"/>
        <label>1</label>
    </ligand>
</feature>
<dbReference type="Pfam" id="PF11697">
    <property type="entry name" value="DUF3293"/>
    <property type="match status" value="1"/>
</dbReference>
<evidence type="ECO:0000256" key="5">
    <source>
        <dbReference type="NCBIfam" id="TIGR01696"/>
    </source>
</evidence>
<dbReference type="Gene3D" id="3.30.70.1250">
    <property type="entry name" value="Phosphopentomutase"/>
    <property type="match status" value="1"/>
</dbReference>
<comment type="pathway">
    <text evidence="4">Carbohydrate degradation; 2-deoxy-D-ribose 1-phosphate degradation; D-glyceraldehyde 3-phosphate and acetaldehyde from 2-deoxy-alpha-D-ribose 1-phosphate: step 1/2.</text>
</comment>
<evidence type="ECO:0000256" key="2">
    <source>
        <dbReference type="ARBA" id="ARBA00022723"/>
    </source>
</evidence>
<evidence type="ECO:0000313" key="7">
    <source>
        <dbReference type="EMBL" id="QUE49536.1"/>
    </source>
</evidence>
<feature type="binding site" evidence="4">
    <location>
        <position position="333"/>
    </location>
    <ligand>
        <name>Mn(2+)</name>
        <dbReference type="ChEBI" id="CHEBI:29035"/>
        <label>1</label>
    </ligand>
</feature>
<dbReference type="HAMAP" id="MF_00740">
    <property type="entry name" value="Phosphopentomut"/>
    <property type="match status" value="1"/>
</dbReference>
<dbReference type="PANTHER" id="PTHR21110:SF0">
    <property type="entry name" value="PHOSPHOPENTOMUTASE"/>
    <property type="match status" value="1"/>
</dbReference>
<evidence type="ECO:0000256" key="3">
    <source>
        <dbReference type="ARBA" id="ARBA00023211"/>
    </source>
</evidence>
<comment type="subcellular location">
    <subcellularLocation>
        <location evidence="4">Cytoplasm</location>
    </subcellularLocation>
</comment>
<keyword evidence="8" id="KW-1185">Reference proteome</keyword>
<keyword evidence="4 7" id="KW-0413">Isomerase</keyword>
<reference evidence="7" key="1">
    <citation type="submission" date="2021-04" db="EMBL/GenBank/DDBJ databases">
        <title>Luteolibacter sp. 32A isolated from the skin of an Anderson's salamander (Ambystoma andersonii).</title>
        <authorList>
            <person name="Spergser J."/>
            <person name="Busse H.-J."/>
        </authorList>
    </citation>
    <scope>NUCLEOTIDE SEQUENCE</scope>
    <source>
        <strain evidence="7">32A</strain>
    </source>
</reference>
<comment type="catalytic activity">
    <reaction evidence="4">
        <text>alpha-D-ribose 1-phosphate = D-ribose 5-phosphate</text>
        <dbReference type="Rhea" id="RHEA:18793"/>
        <dbReference type="ChEBI" id="CHEBI:57720"/>
        <dbReference type="ChEBI" id="CHEBI:78346"/>
        <dbReference type="EC" id="5.4.2.7"/>
    </reaction>
</comment>
<feature type="domain" description="Metalloenzyme" evidence="6">
    <location>
        <begin position="4"/>
        <end position="369"/>
    </location>
</feature>
<dbReference type="EMBL" id="CP073100">
    <property type="protein sequence ID" value="QUE49536.1"/>
    <property type="molecule type" value="Genomic_DNA"/>
</dbReference>
<organism evidence="7 8">
    <name type="scientific">Luteolibacter ambystomatis</name>
    <dbReference type="NCBI Taxonomy" id="2824561"/>
    <lineage>
        <taxon>Bacteria</taxon>
        <taxon>Pseudomonadati</taxon>
        <taxon>Verrucomicrobiota</taxon>
        <taxon>Verrucomicrobiia</taxon>
        <taxon>Verrucomicrobiales</taxon>
        <taxon>Verrucomicrobiaceae</taxon>
        <taxon>Luteolibacter</taxon>
    </lineage>
</organism>
<keyword evidence="3 4" id="KW-0464">Manganese</keyword>
<dbReference type="SUPFAM" id="SSF143856">
    <property type="entry name" value="DeoB insert domain-like"/>
    <property type="match status" value="1"/>
</dbReference>
<dbReference type="GO" id="GO:0000287">
    <property type="term" value="F:magnesium ion binding"/>
    <property type="evidence" value="ECO:0007669"/>
    <property type="project" value="UniProtKB-UniRule"/>
</dbReference>
<evidence type="ECO:0000256" key="1">
    <source>
        <dbReference type="ARBA" id="ARBA00010373"/>
    </source>
</evidence>
<protein>
    <recommendedName>
        <fullName evidence="4 5">Phosphopentomutase</fullName>
        <ecNumber evidence="4 5">5.4.2.7</ecNumber>
    </recommendedName>
    <alternativeName>
        <fullName evidence="4">Phosphodeoxyribomutase</fullName>
    </alternativeName>
</protein>
<dbReference type="Proteomes" id="UP000676169">
    <property type="component" value="Chromosome"/>
</dbReference>
<comment type="catalytic activity">
    <reaction evidence="4">
        <text>2-deoxy-alpha-D-ribose 1-phosphate = 2-deoxy-D-ribose 5-phosphate</text>
        <dbReference type="Rhea" id="RHEA:27658"/>
        <dbReference type="ChEBI" id="CHEBI:57259"/>
        <dbReference type="ChEBI" id="CHEBI:62877"/>
        <dbReference type="EC" id="5.4.2.7"/>
    </reaction>
</comment>
<keyword evidence="2 4" id="KW-0479">Metal-binding</keyword>
<name>A0A975G685_9BACT</name>
<gene>
    <name evidence="4" type="primary">deoB</name>
    <name evidence="7" type="ORF">KBB96_11695</name>
</gene>
<dbReference type="InterPro" id="IPR006124">
    <property type="entry name" value="Metalloenzyme"/>
</dbReference>
<accession>A0A975G685</accession>
<evidence type="ECO:0000313" key="8">
    <source>
        <dbReference type="Proteomes" id="UP000676169"/>
    </source>
</evidence>
<dbReference type="NCBIfam" id="NF003766">
    <property type="entry name" value="PRK05362.1"/>
    <property type="match status" value="1"/>
</dbReference>
<dbReference type="EC" id="5.4.2.7" evidence="4 5"/>
<comment type="cofactor">
    <cofactor evidence="4">
        <name>Mn(2+)</name>
        <dbReference type="ChEBI" id="CHEBI:29035"/>
    </cofactor>
    <text evidence="4">Binds 2 manganese ions.</text>
</comment>
<evidence type="ECO:0000259" key="6">
    <source>
        <dbReference type="Pfam" id="PF01676"/>
    </source>
</evidence>
<keyword evidence="4" id="KW-0963">Cytoplasm</keyword>
<dbReference type="GO" id="GO:0009117">
    <property type="term" value="P:nucleotide metabolic process"/>
    <property type="evidence" value="ECO:0007669"/>
    <property type="project" value="UniProtKB-UniRule"/>
</dbReference>
<dbReference type="GO" id="GO:0006018">
    <property type="term" value="P:2-deoxyribose 1-phosphate catabolic process"/>
    <property type="evidence" value="ECO:0007669"/>
    <property type="project" value="UniProtKB-UniRule"/>
</dbReference>
<dbReference type="NCBIfam" id="TIGR01696">
    <property type="entry name" value="deoB"/>
    <property type="match status" value="1"/>
</dbReference>
<dbReference type="Pfam" id="PF01676">
    <property type="entry name" value="Metalloenzyme"/>
    <property type="match status" value="1"/>
</dbReference>
<dbReference type="InterPro" id="IPR024052">
    <property type="entry name" value="Phosphopentomutase_DeoB_cap_sf"/>
</dbReference>
<dbReference type="GO" id="GO:0030145">
    <property type="term" value="F:manganese ion binding"/>
    <property type="evidence" value="ECO:0007669"/>
    <property type="project" value="UniProtKB-UniRule"/>
</dbReference>
<dbReference type="AlphaFoldDB" id="A0A975G685"/>
<feature type="binding site" evidence="4">
    <location>
        <position position="292"/>
    </location>
    <ligand>
        <name>Mn(2+)</name>
        <dbReference type="ChEBI" id="CHEBI:29035"/>
        <label>2</label>
    </ligand>
</feature>
<comment type="similarity">
    <text evidence="1 4">Belongs to the phosphopentomutase family.</text>
</comment>
<dbReference type="Gene3D" id="3.40.720.10">
    <property type="entry name" value="Alkaline Phosphatase, subunit A"/>
    <property type="match status" value="1"/>
</dbReference>
<dbReference type="GO" id="GO:0043094">
    <property type="term" value="P:metabolic compound salvage"/>
    <property type="evidence" value="ECO:0007669"/>
    <property type="project" value="UniProtKB-UniRule"/>
</dbReference>
<dbReference type="InterPro" id="IPR010045">
    <property type="entry name" value="DeoB"/>
</dbReference>
<dbReference type="GO" id="GO:0008973">
    <property type="term" value="F:phosphopentomutase activity"/>
    <property type="evidence" value="ECO:0007669"/>
    <property type="project" value="UniProtKB-UniRule"/>
</dbReference>
<evidence type="ECO:0000256" key="4">
    <source>
        <dbReference type="HAMAP-Rule" id="MF_00740"/>
    </source>
</evidence>
<feature type="binding site" evidence="4">
    <location>
        <position position="345"/>
    </location>
    <ligand>
        <name>Mn(2+)</name>
        <dbReference type="ChEBI" id="CHEBI:29035"/>
        <label>2</label>
    </ligand>
</feature>
<dbReference type="GO" id="GO:0005829">
    <property type="term" value="C:cytosol"/>
    <property type="evidence" value="ECO:0007669"/>
    <property type="project" value="TreeGrafter"/>
</dbReference>
<feature type="binding site" evidence="4">
    <location>
        <position position="334"/>
    </location>
    <ligand>
        <name>Mn(2+)</name>
        <dbReference type="ChEBI" id="CHEBI:29035"/>
        <label>1</label>
    </ligand>
</feature>